<comment type="pathway">
    <text evidence="1 15">Amino-acid biosynthesis; L-methionine biosynthesis via de novo pathway; L-homoserine from L-aspartate: step 2/3.</text>
</comment>
<feature type="binding site" evidence="15">
    <location>
        <begin position="37"/>
        <end position="38"/>
    </location>
    <ligand>
        <name>NADP(+)</name>
        <dbReference type="ChEBI" id="CHEBI:58349"/>
    </ligand>
</feature>
<dbReference type="Gene3D" id="3.40.50.720">
    <property type="entry name" value="NAD(P)-binding Rossmann-like Domain"/>
    <property type="match status" value="1"/>
</dbReference>
<evidence type="ECO:0000256" key="6">
    <source>
        <dbReference type="ARBA" id="ARBA00013120"/>
    </source>
</evidence>
<evidence type="ECO:0000256" key="13">
    <source>
        <dbReference type="ARBA" id="ARBA00023167"/>
    </source>
</evidence>
<dbReference type="InterPro" id="IPR036291">
    <property type="entry name" value="NAD(P)-bd_dom_sf"/>
</dbReference>
<dbReference type="SMART" id="SM00859">
    <property type="entry name" value="Semialdhyde_dh"/>
    <property type="match status" value="1"/>
</dbReference>
<keyword evidence="11 15" id="KW-0560">Oxidoreductase</keyword>
<evidence type="ECO:0000259" key="17">
    <source>
        <dbReference type="SMART" id="SM00859"/>
    </source>
</evidence>
<evidence type="ECO:0000256" key="2">
    <source>
        <dbReference type="ARBA" id="ARBA00005076"/>
    </source>
</evidence>
<dbReference type="Proteomes" id="UP000177583">
    <property type="component" value="Unassembled WGS sequence"/>
</dbReference>
<dbReference type="GO" id="GO:0009088">
    <property type="term" value="P:threonine biosynthetic process"/>
    <property type="evidence" value="ECO:0007669"/>
    <property type="project" value="UniProtKB-UniRule"/>
</dbReference>
<dbReference type="Gene3D" id="3.30.360.10">
    <property type="entry name" value="Dihydrodipicolinate Reductase, domain 2"/>
    <property type="match status" value="1"/>
</dbReference>
<dbReference type="InterPro" id="IPR012080">
    <property type="entry name" value="Asp_semialdehyde_DH"/>
</dbReference>
<name>A0A1F6H3L5_9PROT</name>
<keyword evidence="8 15" id="KW-0791">Threonine biosynthesis</keyword>
<dbReference type="EMBL" id="MFNF01000001">
    <property type="protein sequence ID" value="OGH04962.1"/>
    <property type="molecule type" value="Genomic_DNA"/>
</dbReference>
<organism evidence="18 19">
    <name type="scientific">Candidatus Lambdaproteobacteria bacterium RIFOXYD2_FULL_56_26</name>
    <dbReference type="NCBI Taxonomy" id="1817773"/>
    <lineage>
        <taxon>Bacteria</taxon>
        <taxon>Pseudomonadati</taxon>
        <taxon>Pseudomonadota</taxon>
        <taxon>Candidatus Lambdaproteobacteria</taxon>
    </lineage>
</organism>
<feature type="binding site" evidence="15">
    <location>
        <begin position="156"/>
        <end position="157"/>
    </location>
    <ligand>
        <name>NADP(+)</name>
        <dbReference type="ChEBI" id="CHEBI:58349"/>
    </ligand>
</feature>
<evidence type="ECO:0000256" key="3">
    <source>
        <dbReference type="ARBA" id="ARBA00005097"/>
    </source>
</evidence>
<dbReference type="GO" id="GO:0046983">
    <property type="term" value="F:protein dimerization activity"/>
    <property type="evidence" value="ECO:0007669"/>
    <property type="project" value="InterPro"/>
</dbReference>
<reference evidence="18 19" key="1">
    <citation type="journal article" date="2016" name="Nat. Commun.">
        <title>Thousands of microbial genomes shed light on interconnected biogeochemical processes in an aquifer system.</title>
        <authorList>
            <person name="Anantharaman K."/>
            <person name="Brown C.T."/>
            <person name="Hug L.A."/>
            <person name="Sharon I."/>
            <person name="Castelle C.J."/>
            <person name="Probst A.J."/>
            <person name="Thomas B.C."/>
            <person name="Singh A."/>
            <person name="Wilkins M.J."/>
            <person name="Karaoz U."/>
            <person name="Brodie E.L."/>
            <person name="Williams K.H."/>
            <person name="Hubbard S.S."/>
            <person name="Banfield J.F."/>
        </authorList>
    </citation>
    <scope>NUCLEOTIDE SEQUENCE [LARGE SCALE GENOMIC DNA]</scope>
</reference>
<evidence type="ECO:0000313" key="19">
    <source>
        <dbReference type="Proteomes" id="UP000177583"/>
    </source>
</evidence>
<evidence type="ECO:0000256" key="9">
    <source>
        <dbReference type="ARBA" id="ARBA00022857"/>
    </source>
</evidence>
<dbReference type="InterPro" id="IPR012280">
    <property type="entry name" value="Semialdhyde_DH_dimer_dom"/>
</dbReference>
<keyword evidence="13 15" id="KW-0486">Methionine biosynthesis</keyword>
<dbReference type="CDD" id="cd02316">
    <property type="entry name" value="VcASADH2_like_N"/>
    <property type="match status" value="1"/>
</dbReference>
<dbReference type="Pfam" id="PF01118">
    <property type="entry name" value="Semialdhyde_dh"/>
    <property type="match status" value="1"/>
</dbReference>
<evidence type="ECO:0000313" key="18">
    <source>
        <dbReference type="EMBL" id="OGH04962.1"/>
    </source>
</evidence>
<dbReference type="Pfam" id="PF02774">
    <property type="entry name" value="Semialdhyde_dhC"/>
    <property type="match status" value="1"/>
</dbReference>
<keyword evidence="10 15" id="KW-0220">Diaminopimelate biosynthesis</keyword>
<comment type="caution">
    <text evidence="15">Lacks conserved residue(s) required for the propagation of feature annotation.</text>
</comment>
<feature type="binding site" evidence="15">
    <location>
        <position position="312"/>
    </location>
    <ligand>
        <name>NADP(+)</name>
        <dbReference type="ChEBI" id="CHEBI:58349"/>
    </ligand>
</feature>
<dbReference type="UniPathway" id="UPA00034">
    <property type="reaction ID" value="UER00016"/>
</dbReference>
<evidence type="ECO:0000256" key="12">
    <source>
        <dbReference type="ARBA" id="ARBA00023154"/>
    </source>
</evidence>
<dbReference type="SUPFAM" id="SSF55347">
    <property type="entry name" value="Glyceraldehyde-3-phosphate dehydrogenase-like, C-terminal domain"/>
    <property type="match status" value="1"/>
</dbReference>
<dbReference type="NCBIfam" id="NF011456">
    <property type="entry name" value="PRK14874.1"/>
    <property type="match status" value="1"/>
</dbReference>
<dbReference type="UniPathway" id="UPA00051">
    <property type="reaction ID" value="UER00464"/>
</dbReference>
<comment type="caution">
    <text evidence="18">The sequence shown here is derived from an EMBL/GenBank/DDBJ whole genome shotgun (WGS) entry which is preliminary data.</text>
</comment>
<feature type="active site" description="Proton acceptor" evidence="15 16">
    <location>
        <position position="239"/>
    </location>
</feature>
<dbReference type="InterPro" id="IPR005986">
    <property type="entry name" value="Asp_semialdehyde_DH_beta"/>
</dbReference>
<evidence type="ECO:0000256" key="7">
    <source>
        <dbReference type="ARBA" id="ARBA00022605"/>
    </source>
</evidence>
<feature type="binding site" evidence="15">
    <location>
        <position position="232"/>
    </location>
    <ligand>
        <name>substrate</name>
    </ligand>
</feature>
<comment type="pathway">
    <text evidence="3 15">Amino-acid biosynthesis; L-threonine biosynthesis; L-threonine from L-aspartate: step 2/5.</text>
</comment>
<comment type="function">
    <text evidence="15">Catalyzes the NADPH-dependent formation of L-aspartate-semialdehyde (L-ASA) by the reductive dephosphorylation of L-aspartyl-4-phosphate.</text>
</comment>
<evidence type="ECO:0000256" key="11">
    <source>
        <dbReference type="ARBA" id="ARBA00023002"/>
    </source>
</evidence>
<dbReference type="GO" id="GO:0071266">
    <property type="term" value="P:'de novo' L-methionine biosynthetic process"/>
    <property type="evidence" value="ECO:0007669"/>
    <property type="project" value="UniProtKB-UniRule"/>
</dbReference>
<dbReference type="CDD" id="cd18131">
    <property type="entry name" value="ASADH_C_bac_euk_like"/>
    <property type="match status" value="1"/>
</dbReference>
<dbReference type="EC" id="1.2.1.11" evidence="6 15"/>
<dbReference type="PANTHER" id="PTHR46278">
    <property type="entry name" value="DEHYDROGENASE, PUTATIVE-RELATED"/>
    <property type="match status" value="1"/>
</dbReference>
<dbReference type="GO" id="GO:0019877">
    <property type="term" value="P:diaminopimelate biosynthetic process"/>
    <property type="evidence" value="ECO:0007669"/>
    <property type="project" value="UniProtKB-UniRule"/>
</dbReference>
<feature type="binding site" evidence="15">
    <location>
        <position position="153"/>
    </location>
    <ligand>
        <name>substrate</name>
    </ligand>
</feature>
<dbReference type="GO" id="GO:0050661">
    <property type="term" value="F:NADP binding"/>
    <property type="evidence" value="ECO:0007669"/>
    <property type="project" value="UniProtKB-UniRule"/>
</dbReference>
<dbReference type="GO" id="GO:0009089">
    <property type="term" value="P:lysine biosynthetic process via diaminopimelate"/>
    <property type="evidence" value="ECO:0007669"/>
    <property type="project" value="UniProtKB-UniRule"/>
</dbReference>
<dbReference type="HAMAP" id="MF_02121">
    <property type="entry name" value="ASADH"/>
    <property type="match status" value="1"/>
</dbReference>
<sequence>MKVAIAGATGAVGTDLIDLLERLHFPVTSLKLLASERSVGKKLRFKGKEIAVEELTHNSFEGIDLAFFSAGASRSKEFGPAAVKAGAVVIDNSSAFRMDEGIPLVVPEVNGEHAFMHKGLIANPNCTTIQMVVALNPLHRKSPIKRIVVSTYQAVSGTGAMALEELKTQVKDWAAGNEMKHSIYPYPIAFNVIPHVDVFLENGYTKEEMKMVFETRKIMSAPDIQVSATCVRVPVFRAHSEAINIETESKITAAEATELLKKAPGVKVMDERAPGGYPVPAEIAGRFETYVGRIREDISVKNGLSLWVVADQLYKGAALNAVQIAELLLTRPKNQGGLA</sequence>
<comment type="similarity">
    <text evidence="4 15">Belongs to the aspartate-semialdehyde dehydrogenase family.</text>
</comment>
<gene>
    <name evidence="15" type="primary">asd</name>
    <name evidence="18" type="ORF">A2557_08290</name>
</gene>
<evidence type="ECO:0000256" key="14">
    <source>
        <dbReference type="ARBA" id="ARBA00047891"/>
    </source>
</evidence>
<evidence type="ECO:0000256" key="1">
    <source>
        <dbReference type="ARBA" id="ARBA00005021"/>
    </source>
</evidence>
<accession>A0A1F6H3L5</accession>
<proteinExistence type="inferred from homology"/>
<feature type="binding site" evidence="15">
    <location>
        <position position="97"/>
    </location>
    <ligand>
        <name>phosphate</name>
        <dbReference type="ChEBI" id="CHEBI:43474"/>
    </ligand>
</feature>
<dbReference type="GO" id="GO:0009097">
    <property type="term" value="P:isoleucine biosynthetic process"/>
    <property type="evidence" value="ECO:0007669"/>
    <property type="project" value="UniProtKB-UniRule"/>
</dbReference>
<keyword evidence="12 15" id="KW-0457">Lysine biosynthesis</keyword>
<evidence type="ECO:0000256" key="5">
    <source>
        <dbReference type="ARBA" id="ARBA00011738"/>
    </source>
</evidence>
<feature type="domain" description="Semialdehyde dehydrogenase NAD-binding" evidence="17">
    <location>
        <begin position="2"/>
        <end position="117"/>
    </location>
</feature>
<comment type="catalytic activity">
    <reaction evidence="14 15">
        <text>L-aspartate 4-semialdehyde + phosphate + NADP(+) = 4-phospho-L-aspartate + NADPH + H(+)</text>
        <dbReference type="Rhea" id="RHEA:24284"/>
        <dbReference type="ChEBI" id="CHEBI:15378"/>
        <dbReference type="ChEBI" id="CHEBI:43474"/>
        <dbReference type="ChEBI" id="CHEBI:57535"/>
        <dbReference type="ChEBI" id="CHEBI:57783"/>
        <dbReference type="ChEBI" id="CHEBI:58349"/>
        <dbReference type="ChEBI" id="CHEBI:537519"/>
        <dbReference type="EC" id="1.2.1.11"/>
    </reaction>
</comment>
<dbReference type="SUPFAM" id="SSF51735">
    <property type="entry name" value="NAD(P)-binding Rossmann-fold domains"/>
    <property type="match status" value="1"/>
</dbReference>
<dbReference type="InterPro" id="IPR000534">
    <property type="entry name" value="Semialdehyde_DH_NAD-bd"/>
</dbReference>
<dbReference type="AlphaFoldDB" id="A0A1F6H3L5"/>
<dbReference type="GO" id="GO:0004073">
    <property type="term" value="F:aspartate-semialdehyde dehydrogenase activity"/>
    <property type="evidence" value="ECO:0007669"/>
    <property type="project" value="UniProtKB-UniRule"/>
</dbReference>
<dbReference type="GO" id="GO:0051287">
    <property type="term" value="F:NAD binding"/>
    <property type="evidence" value="ECO:0007669"/>
    <property type="project" value="InterPro"/>
</dbReference>
<comment type="subunit">
    <text evidence="5 15">Homodimer.</text>
</comment>
<comment type="pathway">
    <text evidence="2 15">Amino-acid biosynthesis; L-lysine biosynthesis via DAP pathway; (S)-tetrahydrodipicolinate from L-aspartate: step 2/4.</text>
</comment>
<evidence type="ECO:0000256" key="16">
    <source>
        <dbReference type="PIRSR" id="PIRSR000148-1"/>
    </source>
</evidence>
<dbReference type="PANTHER" id="PTHR46278:SF2">
    <property type="entry name" value="ASPARTATE-SEMIALDEHYDE DEHYDROGENASE"/>
    <property type="match status" value="1"/>
</dbReference>
<feature type="active site" description="Acyl-thioester intermediate" evidence="15 16">
    <location>
        <position position="126"/>
    </location>
</feature>
<dbReference type="UniPathway" id="UPA00050">
    <property type="reaction ID" value="UER00463"/>
</dbReference>
<feature type="binding site" evidence="15">
    <location>
        <begin position="9"/>
        <end position="12"/>
    </location>
    <ligand>
        <name>NADP(+)</name>
        <dbReference type="ChEBI" id="CHEBI:58349"/>
    </ligand>
</feature>
<dbReference type="NCBIfam" id="TIGR01296">
    <property type="entry name" value="asd_B"/>
    <property type="match status" value="1"/>
</dbReference>
<evidence type="ECO:0000256" key="4">
    <source>
        <dbReference type="ARBA" id="ARBA00010584"/>
    </source>
</evidence>
<protein>
    <recommendedName>
        <fullName evidence="6 15">Aspartate-semialdehyde dehydrogenase</fullName>
        <shortName evidence="15">ASA dehydrogenase</shortName>
        <shortName evidence="15">ASADH</shortName>
        <ecNumber evidence="6 15">1.2.1.11</ecNumber>
    </recommendedName>
    <alternativeName>
        <fullName evidence="15">Aspartate-beta-semialdehyde dehydrogenase</fullName>
    </alternativeName>
</protein>
<evidence type="ECO:0000256" key="10">
    <source>
        <dbReference type="ARBA" id="ARBA00022915"/>
    </source>
</evidence>
<keyword evidence="7 15" id="KW-0028">Amino-acid biosynthesis</keyword>
<keyword evidence="9 15" id="KW-0521">NADP</keyword>
<feature type="binding site" evidence="15">
    <location>
        <position position="185"/>
    </location>
    <ligand>
        <name>NADP(+)</name>
        <dbReference type="ChEBI" id="CHEBI:58349"/>
    </ligand>
</feature>
<dbReference type="PIRSF" id="PIRSF000148">
    <property type="entry name" value="ASA_dh"/>
    <property type="match status" value="1"/>
</dbReference>
<evidence type="ECO:0000256" key="15">
    <source>
        <dbReference type="HAMAP-Rule" id="MF_02121"/>
    </source>
</evidence>
<evidence type="ECO:0000256" key="8">
    <source>
        <dbReference type="ARBA" id="ARBA00022697"/>
    </source>
</evidence>